<dbReference type="OrthoDB" id="9150135at2"/>
<evidence type="ECO:0000256" key="7">
    <source>
        <dbReference type="ARBA" id="ARBA00023136"/>
    </source>
</evidence>
<reference evidence="10 11" key="1">
    <citation type="submission" date="2016-12" db="EMBL/GenBank/DDBJ databases">
        <title>Thioflexothrix psekupsii D3 genome sequencing and assembly.</title>
        <authorList>
            <person name="Fomenkov A."/>
            <person name="Vincze T."/>
            <person name="Grabovich M."/>
            <person name="Anton B.P."/>
            <person name="Dubinina G."/>
            <person name="Orlova M."/>
            <person name="Belousova E."/>
            <person name="Roberts R.J."/>
        </authorList>
    </citation>
    <scope>NUCLEOTIDE SEQUENCE [LARGE SCALE GENOMIC DNA]</scope>
    <source>
        <strain evidence="10">D3</strain>
    </source>
</reference>
<comment type="subcellular location">
    <subcellularLocation>
        <location evidence="1">Cell inner membrane</location>
        <topology evidence="1">Multi-pass membrane protein</topology>
    </subcellularLocation>
</comment>
<evidence type="ECO:0000256" key="4">
    <source>
        <dbReference type="ARBA" id="ARBA00022519"/>
    </source>
</evidence>
<feature type="transmembrane region" description="Helical" evidence="8">
    <location>
        <begin position="238"/>
        <end position="255"/>
    </location>
</feature>
<dbReference type="Proteomes" id="UP000194798">
    <property type="component" value="Unassembled WGS sequence"/>
</dbReference>
<dbReference type="InterPro" id="IPR026032">
    <property type="entry name" value="HcaT-like"/>
</dbReference>
<keyword evidence="7 8" id="KW-0472">Membrane</keyword>
<sequence length="378" mass="42704">MAHSLPYWRLSGLYFFYFSALGALLPFWSLYLQSLGLTPQAIGSLMALLMLTKLIGPNIWGWLADHGAKRLSLIQLGGGFTVLAFTGVFINSGYWWLMGVMLLFGFFWNAILPLLEAMTFSHLGKDNHRYSQLRVWGSIGFIISVVCAGYFFQHYVIDWLPWIIWLLLLGLWGSTLVIVDVPKWEHAEVKLSLWNVLKQKPVIALLTVCFINQVSHGVYYTFYSIYLQDAGYSLELIGKLWALGVIAEVLIFVMMHRLQVRFELRHLFILSIGLAAIRWLFIGHYVDSLMLLMAAQLLHAASFGLYHATAIQYVHHYFTGRLQGRGQALYSSISFGAGGGVGAYLSGHLWERIGATATYGLAALMCAVAVWVAWRYVR</sequence>
<dbReference type="RefSeq" id="WP_086489018.1">
    <property type="nucleotide sequence ID" value="NZ_MSLT01000023.1"/>
</dbReference>
<evidence type="ECO:0000256" key="5">
    <source>
        <dbReference type="ARBA" id="ARBA00022692"/>
    </source>
</evidence>
<dbReference type="InterPro" id="IPR036259">
    <property type="entry name" value="MFS_trans_sf"/>
</dbReference>
<feature type="transmembrane region" description="Helical" evidence="8">
    <location>
        <begin position="135"/>
        <end position="153"/>
    </location>
</feature>
<dbReference type="GO" id="GO:0015528">
    <property type="term" value="F:lactose:proton symporter activity"/>
    <property type="evidence" value="ECO:0007669"/>
    <property type="project" value="TreeGrafter"/>
</dbReference>
<evidence type="ECO:0000256" key="6">
    <source>
        <dbReference type="ARBA" id="ARBA00022989"/>
    </source>
</evidence>
<name>A0A251X418_9GAMM</name>
<feature type="transmembrane region" description="Helical" evidence="8">
    <location>
        <begin position="202"/>
        <end position="226"/>
    </location>
</feature>
<proteinExistence type="predicted"/>
<dbReference type="Gene3D" id="1.20.1250.20">
    <property type="entry name" value="MFS general substrate transporter like domains"/>
    <property type="match status" value="2"/>
</dbReference>
<dbReference type="NCBIfam" id="NF037955">
    <property type="entry name" value="mfs"/>
    <property type="match status" value="1"/>
</dbReference>
<keyword evidence="11" id="KW-1185">Reference proteome</keyword>
<organism evidence="10 11">
    <name type="scientific">Thioflexithrix psekupsensis</name>
    <dbReference type="NCBI Taxonomy" id="1570016"/>
    <lineage>
        <taxon>Bacteria</taxon>
        <taxon>Pseudomonadati</taxon>
        <taxon>Pseudomonadota</taxon>
        <taxon>Gammaproteobacteria</taxon>
        <taxon>Thiotrichales</taxon>
        <taxon>Thioflexithrix</taxon>
    </lineage>
</organism>
<feature type="transmembrane region" description="Helical" evidence="8">
    <location>
        <begin position="71"/>
        <end position="90"/>
    </location>
</feature>
<dbReference type="Pfam" id="PF12832">
    <property type="entry name" value="MFS_1_like"/>
    <property type="match status" value="1"/>
</dbReference>
<evidence type="ECO:0000259" key="9">
    <source>
        <dbReference type="Pfam" id="PF12832"/>
    </source>
</evidence>
<feature type="transmembrane region" description="Helical" evidence="8">
    <location>
        <begin position="96"/>
        <end position="115"/>
    </location>
</feature>
<evidence type="ECO:0000256" key="1">
    <source>
        <dbReference type="ARBA" id="ARBA00004429"/>
    </source>
</evidence>
<dbReference type="GO" id="GO:0030395">
    <property type="term" value="F:lactose binding"/>
    <property type="evidence" value="ECO:0007669"/>
    <property type="project" value="TreeGrafter"/>
</dbReference>
<keyword evidence="2" id="KW-0813">Transport</keyword>
<keyword evidence="6 8" id="KW-1133">Transmembrane helix</keyword>
<dbReference type="InterPro" id="IPR024989">
    <property type="entry name" value="MFS_assoc_dom"/>
</dbReference>
<dbReference type="SUPFAM" id="SSF103473">
    <property type="entry name" value="MFS general substrate transporter"/>
    <property type="match status" value="1"/>
</dbReference>
<feature type="domain" description="Major facilitator superfamily associated" evidence="9">
    <location>
        <begin position="7"/>
        <end position="359"/>
    </location>
</feature>
<dbReference type="CDD" id="cd17335">
    <property type="entry name" value="MFS_MFSD6"/>
    <property type="match status" value="1"/>
</dbReference>
<gene>
    <name evidence="10" type="ORF">TPSD3_13335</name>
</gene>
<feature type="transmembrane region" description="Helical" evidence="8">
    <location>
        <begin position="327"/>
        <end position="345"/>
    </location>
</feature>
<evidence type="ECO:0000256" key="3">
    <source>
        <dbReference type="ARBA" id="ARBA00022475"/>
    </source>
</evidence>
<dbReference type="EMBL" id="MSLT01000023">
    <property type="protein sequence ID" value="OUD12105.1"/>
    <property type="molecule type" value="Genomic_DNA"/>
</dbReference>
<feature type="transmembrane region" description="Helical" evidence="8">
    <location>
        <begin position="267"/>
        <end position="286"/>
    </location>
</feature>
<evidence type="ECO:0000256" key="8">
    <source>
        <dbReference type="SAM" id="Phobius"/>
    </source>
</evidence>
<feature type="transmembrane region" description="Helical" evidence="8">
    <location>
        <begin position="357"/>
        <end position="377"/>
    </location>
</feature>
<dbReference type="PANTHER" id="PTHR23522:SF10">
    <property type="entry name" value="3-PHENYLPROPIONIC ACID TRANSPORTER-RELATED"/>
    <property type="match status" value="1"/>
</dbReference>
<evidence type="ECO:0000313" key="10">
    <source>
        <dbReference type="EMBL" id="OUD12105.1"/>
    </source>
</evidence>
<evidence type="ECO:0000256" key="2">
    <source>
        <dbReference type="ARBA" id="ARBA00022448"/>
    </source>
</evidence>
<dbReference type="AlphaFoldDB" id="A0A251X418"/>
<keyword evidence="4" id="KW-0997">Cell inner membrane</keyword>
<feature type="transmembrane region" description="Helical" evidence="8">
    <location>
        <begin position="292"/>
        <end position="315"/>
    </location>
</feature>
<keyword evidence="5 8" id="KW-0812">Transmembrane</keyword>
<dbReference type="GO" id="GO:0005886">
    <property type="term" value="C:plasma membrane"/>
    <property type="evidence" value="ECO:0007669"/>
    <property type="project" value="UniProtKB-SubCell"/>
</dbReference>
<accession>A0A251X418</accession>
<dbReference type="PIRSF" id="PIRSF004925">
    <property type="entry name" value="HcaT"/>
    <property type="match status" value="1"/>
</dbReference>
<protein>
    <submittedName>
        <fullName evidence="10">MFS transporter</fullName>
    </submittedName>
</protein>
<feature type="transmembrane region" description="Helical" evidence="8">
    <location>
        <begin position="12"/>
        <end position="31"/>
    </location>
</feature>
<feature type="transmembrane region" description="Helical" evidence="8">
    <location>
        <begin position="43"/>
        <end position="64"/>
    </location>
</feature>
<feature type="transmembrane region" description="Helical" evidence="8">
    <location>
        <begin position="159"/>
        <end position="181"/>
    </location>
</feature>
<dbReference type="PANTHER" id="PTHR23522">
    <property type="entry name" value="BLL5896 PROTEIN"/>
    <property type="match status" value="1"/>
</dbReference>
<keyword evidence="3" id="KW-1003">Cell membrane</keyword>
<evidence type="ECO:0000313" key="11">
    <source>
        <dbReference type="Proteomes" id="UP000194798"/>
    </source>
</evidence>
<comment type="caution">
    <text evidence="10">The sequence shown here is derived from an EMBL/GenBank/DDBJ whole genome shotgun (WGS) entry which is preliminary data.</text>
</comment>